<dbReference type="InterPro" id="IPR001202">
    <property type="entry name" value="WW_dom"/>
</dbReference>
<dbReference type="InterPro" id="IPR035892">
    <property type="entry name" value="C2_domain_sf"/>
</dbReference>
<feature type="domain" description="WW" evidence="9">
    <location>
        <begin position="18"/>
        <end position="54"/>
    </location>
</feature>
<comment type="caution">
    <text evidence="10">The sequence shown here is derived from an EMBL/GenBank/DDBJ whole genome shotgun (WGS) entry which is preliminary data.</text>
</comment>
<dbReference type="Proteomes" id="UP000654075">
    <property type="component" value="Unassembled WGS sequence"/>
</dbReference>
<protein>
    <recommendedName>
        <fullName evidence="9">WW domain-containing protein</fullName>
    </recommendedName>
</protein>
<dbReference type="GO" id="GO:0005783">
    <property type="term" value="C:endoplasmic reticulum"/>
    <property type="evidence" value="ECO:0007669"/>
    <property type="project" value="UniProtKB-SubCell"/>
</dbReference>
<sequence length="952" mass="106897">MAFAVASAAIPSSAAASDLPEGWRSARDPETGCEYYYHRAFGVTTVTTWERPAAVATPSQWLSQPSSSSLSAATTQVAAATTTTTATTEATATTATTTTTTTTTAATQVAATPMWGVTPGITAAAQIPIAADQQQQQQQEQQQHQQQQQQLAAAGGQLVIHATSVQQQQQLQPQLQQQQQQQQQQQLQQPELQARVAAAAGPVWTKNEQGVDVKLCEGCGHRLSKESYSKNGWKGDAGRCKPCQDQQQDEASLWACERCQVRKDRYGYSNSNKKVCKECVEQTQNLAWAATQLLLCMGLCQAPKERCEYPKKLDWRRPECRSCVEQRQNAQHLSWKQQQEAIAEQRQAERAAMNQRELEDYFADRIASKVPPPDGISGIRFDCPALGAVRFEWARRLAAQVEFHSNLDRLQDWRIERPSRVHAQSEERVEADSFKSLEDLGDRLVQDEASEMFELCVAGRSIQNTSLQDLLRGAVPFSRSTMLDGRVVASVRLKEQPWSAEMQSRLKAEPRQSSPTPGPDDFVQLDDSCLTCLNELQRRPQLDGSTLLVEVKSYSESFWTALETDLYANENRGSHNQTFKALYGFAGGIAAGANRTEVMNLFADLLGFFDVDSESHRVWHAHYGRLLPKRLEVTYGFGREFKADKAWQSKKEANVAEAMIGALSEAGFQELVKASCWLCALSYLVPPGNLVPSNWDMAEKVISARGSAPTVQPPENRIILEHLDIQRHPRASWVENKEKALATLKGMGIECLPELIERKDSAKILMKLQLPTAEAHKEVLQLVQEMPRMRVRIELRVLFPEDGKKDSEDEEEEKNAEKDSRRKRPKRRKGRLVCEPYEVPPDSELELTVIMLYDNMPMKFVYAPNFPKSKKTYSWWVILGDTEVDELVSIKKALMPARQRYEKRINFQFCSPSDEVGETFTLSVLCMSDSFFGLDQQIDLSIKTVEDKGDGM</sequence>
<keyword evidence="11" id="KW-1185">Reference proteome</keyword>
<name>A0A813E6T7_POLGL</name>
<evidence type="ECO:0000313" key="10">
    <source>
        <dbReference type="EMBL" id="CAE8596192.1"/>
    </source>
</evidence>
<dbReference type="Gene3D" id="2.60.40.150">
    <property type="entry name" value="C2 domain"/>
    <property type="match status" value="1"/>
</dbReference>
<evidence type="ECO:0000259" key="9">
    <source>
        <dbReference type="SMART" id="SM00456"/>
    </source>
</evidence>
<dbReference type="SUPFAM" id="SSF51045">
    <property type="entry name" value="WW domain"/>
    <property type="match status" value="1"/>
</dbReference>
<reference evidence="10" key="1">
    <citation type="submission" date="2021-02" db="EMBL/GenBank/DDBJ databases">
        <authorList>
            <person name="Dougan E. K."/>
            <person name="Rhodes N."/>
            <person name="Thang M."/>
            <person name="Chan C."/>
        </authorList>
    </citation>
    <scope>NUCLEOTIDE SEQUENCE</scope>
</reference>
<dbReference type="PANTHER" id="PTHR24075">
    <property type="entry name" value="SEC63 DOMAIN-CONTAINING"/>
    <property type="match status" value="1"/>
</dbReference>
<keyword evidence="3" id="KW-0812">Transmembrane</keyword>
<feature type="region of interest" description="Disordered" evidence="8">
    <location>
        <begin position="803"/>
        <end position="827"/>
    </location>
</feature>
<keyword evidence="6" id="KW-0472">Membrane</keyword>
<dbReference type="GO" id="GO:0016020">
    <property type="term" value="C:membrane"/>
    <property type="evidence" value="ECO:0007669"/>
    <property type="project" value="UniProtKB-SubCell"/>
</dbReference>
<evidence type="ECO:0000256" key="1">
    <source>
        <dbReference type="ARBA" id="ARBA00004141"/>
    </source>
</evidence>
<dbReference type="InterPro" id="IPR014756">
    <property type="entry name" value="Ig_E-set"/>
</dbReference>
<dbReference type="SUPFAM" id="SSF81296">
    <property type="entry name" value="E set domains"/>
    <property type="match status" value="1"/>
</dbReference>
<dbReference type="Pfam" id="PF02889">
    <property type="entry name" value="Sec63"/>
    <property type="match status" value="1"/>
</dbReference>
<evidence type="ECO:0000256" key="2">
    <source>
        <dbReference type="ARBA" id="ARBA00004240"/>
    </source>
</evidence>
<evidence type="ECO:0000256" key="7">
    <source>
        <dbReference type="ARBA" id="ARBA00023186"/>
    </source>
</evidence>
<evidence type="ECO:0000256" key="6">
    <source>
        <dbReference type="ARBA" id="ARBA00023136"/>
    </source>
</evidence>
<feature type="region of interest" description="Disordered" evidence="8">
    <location>
        <begin position="501"/>
        <end position="520"/>
    </location>
</feature>
<dbReference type="CDD" id="cd00201">
    <property type="entry name" value="WW"/>
    <property type="match status" value="1"/>
</dbReference>
<evidence type="ECO:0000256" key="8">
    <source>
        <dbReference type="SAM" id="MobiDB-lite"/>
    </source>
</evidence>
<organism evidence="10 11">
    <name type="scientific">Polarella glacialis</name>
    <name type="common">Dinoflagellate</name>
    <dbReference type="NCBI Taxonomy" id="89957"/>
    <lineage>
        <taxon>Eukaryota</taxon>
        <taxon>Sar</taxon>
        <taxon>Alveolata</taxon>
        <taxon>Dinophyceae</taxon>
        <taxon>Suessiales</taxon>
        <taxon>Suessiaceae</taxon>
        <taxon>Polarella</taxon>
    </lineage>
</organism>
<comment type="subcellular location">
    <subcellularLocation>
        <location evidence="2">Endoplasmic reticulum</location>
    </subcellularLocation>
    <subcellularLocation>
        <location evidence="1">Membrane</location>
        <topology evidence="1">Multi-pass membrane protein</topology>
    </subcellularLocation>
</comment>
<dbReference type="SMART" id="SM00456">
    <property type="entry name" value="WW"/>
    <property type="match status" value="1"/>
</dbReference>
<dbReference type="InterPro" id="IPR004179">
    <property type="entry name" value="Sec63-dom"/>
</dbReference>
<dbReference type="Gene3D" id="2.20.70.10">
    <property type="match status" value="1"/>
</dbReference>
<evidence type="ECO:0000256" key="5">
    <source>
        <dbReference type="ARBA" id="ARBA00022989"/>
    </source>
</evidence>
<dbReference type="InterPro" id="IPR036020">
    <property type="entry name" value="WW_dom_sf"/>
</dbReference>
<dbReference type="OrthoDB" id="425610at2759"/>
<keyword evidence="7" id="KW-0143">Chaperone</keyword>
<dbReference type="GO" id="GO:0003723">
    <property type="term" value="F:RNA binding"/>
    <property type="evidence" value="ECO:0007669"/>
    <property type="project" value="TreeGrafter"/>
</dbReference>
<evidence type="ECO:0000313" key="11">
    <source>
        <dbReference type="Proteomes" id="UP000654075"/>
    </source>
</evidence>
<evidence type="ECO:0000256" key="3">
    <source>
        <dbReference type="ARBA" id="ARBA00022692"/>
    </source>
</evidence>
<feature type="region of interest" description="Disordered" evidence="8">
    <location>
        <begin position="82"/>
        <end position="101"/>
    </location>
</feature>
<keyword evidence="5" id="KW-1133">Transmembrane helix</keyword>
<dbReference type="AlphaFoldDB" id="A0A813E6T7"/>
<keyword evidence="4" id="KW-0256">Endoplasmic reticulum</keyword>
<accession>A0A813E6T7</accession>
<gene>
    <name evidence="10" type="ORF">PGLA1383_LOCUS14661</name>
</gene>
<evidence type="ECO:0000256" key="4">
    <source>
        <dbReference type="ARBA" id="ARBA00022824"/>
    </source>
</evidence>
<dbReference type="EMBL" id="CAJNNV010008414">
    <property type="protein sequence ID" value="CAE8596192.1"/>
    <property type="molecule type" value="Genomic_DNA"/>
</dbReference>
<proteinExistence type="predicted"/>